<evidence type="ECO:0000313" key="2">
    <source>
        <dbReference type="EMBL" id="AYB34067.1"/>
    </source>
</evidence>
<keyword evidence="1" id="KW-0472">Membrane</keyword>
<dbReference type="KEGG" id="chk:D4L85_27345"/>
<organism evidence="2 3">
    <name type="scientific">Chryseolinea soli</name>
    <dbReference type="NCBI Taxonomy" id="2321403"/>
    <lineage>
        <taxon>Bacteria</taxon>
        <taxon>Pseudomonadati</taxon>
        <taxon>Bacteroidota</taxon>
        <taxon>Cytophagia</taxon>
        <taxon>Cytophagales</taxon>
        <taxon>Fulvivirgaceae</taxon>
        <taxon>Chryseolinea</taxon>
    </lineage>
</organism>
<dbReference type="EMBL" id="CP032382">
    <property type="protein sequence ID" value="AYB34067.1"/>
    <property type="molecule type" value="Genomic_DNA"/>
</dbReference>
<keyword evidence="1" id="KW-1133">Transmembrane helix</keyword>
<gene>
    <name evidence="2" type="ORF">D4L85_27345</name>
</gene>
<dbReference type="AlphaFoldDB" id="A0A385SV87"/>
<keyword evidence="3" id="KW-1185">Reference proteome</keyword>
<name>A0A385SV87_9BACT</name>
<evidence type="ECO:0008006" key="4">
    <source>
        <dbReference type="Google" id="ProtNLM"/>
    </source>
</evidence>
<proteinExistence type="predicted"/>
<accession>A0A385SV87</accession>
<feature type="transmembrane region" description="Helical" evidence="1">
    <location>
        <begin position="9"/>
        <end position="26"/>
    </location>
</feature>
<dbReference type="Proteomes" id="UP000266183">
    <property type="component" value="Chromosome"/>
</dbReference>
<evidence type="ECO:0000256" key="1">
    <source>
        <dbReference type="SAM" id="Phobius"/>
    </source>
</evidence>
<dbReference type="RefSeq" id="WP_119757291.1">
    <property type="nucleotide sequence ID" value="NZ_CP032382.1"/>
</dbReference>
<reference evidence="3" key="1">
    <citation type="submission" date="2018-09" db="EMBL/GenBank/DDBJ databases">
        <title>Chryseolinea sp. KIS68-18 isolated from soil.</title>
        <authorList>
            <person name="Weon H.-Y."/>
            <person name="Kwon S.-W."/>
            <person name="Lee S.A."/>
        </authorList>
    </citation>
    <scope>NUCLEOTIDE SEQUENCE [LARGE SCALE GENOMIC DNA]</scope>
    <source>
        <strain evidence="3">KIS68-18</strain>
    </source>
</reference>
<evidence type="ECO:0000313" key="3">
    <source>
        <dbReference type="Proteomes" id="UP000266183"/>
    </source>
</evidence>
<protein>
    <recommendedName>
        <fullName evidence="4">DUF3592 domain-containing protein</fullName>
    </recommendedName>
</protein>
<sequence>MTESTKKKIYFAAFLSITIYLVYAHFQAKTTFNDKLEGYQKMIQGKGAKTALILSEKYAVMTTKSKMTETKSMATIIPYTFTVDGKSYKGTIGALGKSAEELITDSVYYLPENPEINSAQPAADYEHISHQGMWNWRLYLSIITGLITIGSIMKDKEKPDAASKPSHK</sequence>
<keyword evidence="1" id="KW-0812">Transmembrane</keyword>